<dbReference type="Proteomes" id="UP001243496">
    <property type="component" value="Chromosome"/>
</dbReference>
<feature type="region of interest" description="Disordered" evidence="1">
    <location>
        <begin position="133"/>
        <end position="163"/>
    </location>
</feature>
<dbReference type="RefSeq" id="WP_306857916.1">
    <property type="nucleotide sequence ID" value="NZ_CP132968.1"/>
</dbReference>
<accession>A0AAQ3PYQ3</accession>
<dbReference type="GeneID" id="92740713"/>
<dbReference type="AlphaFoldDB" id="A0AAQ3PYQ3"/>
<protein>
    <submittedName>
        <fullName evidence="2">Uncharacterized protein</fullName>
    </submittedName>
</protein>
<sequence length="163" mass="18009">MNYVALKPVNFGGKQYKIGETIPEGVVDERRSLFLKKSGHIAEVASVNGAYAEDLNVNPNTLSIPLLQSKHELVMNSQQLLQFFATIQKTMEEAKIEIATMTEEDAPVLQLLHEIDSRKGIKAAVETRLADLSVDTDINQESEAVEETEEPAEQPEGGEENDV</sequence>
<evidence type="ECO:0000313" key="2">
    <source>
        <dbReference type="EMBL" id="WMD17431.1"/>
    </source>
</evidence>
<gene>
    <name evidence="2" type="ORF">RBI15_04875</name>
</gene>
<dbReference type="EMBL" id="CP132968">
    <property type="protein sequence ID" value="WMD17431.1"/>
    <property type="molecule type" value="Genomic_DNA"/>
</dbReference>
<proteinExistence type="predicted"/>
<evidence type="ECO:0000313" key="3">
    <source>
        <dbReference type="Proteomes" id="UP001243496"/>
    </source>
</evidence>
<name>A0AAQ3PYQ3_ANAHA</name>
<feature type="compositionally biased region" description="Acidic residues" evidence="1">
    <location>
        <begin position="138"/>
        <end position="163"/>
    </location>
</feature>
<organism evidence="2 3">
    <name type="scientific">Anaerostipes hadrus</name>
    <dbReference type="NCBI Taxonomy" id="649756"/>
    <lineage>
        <taxon>Bacteria</taxon>
        <taxon>Bacillati</taxon>
        <taxon>Bacillota</taxon>
        <taxon>Clostridia</taxon>
        <taxon>Lachnospirales</taxon>
        <taxon>Lachnospiraceae</taxon>
        <taxon>Anaerostipes</taxon>
    </lineage>
</organism>
<evidence type="ECO:0000256" key="1">
    <source>
        <dbReference type="SAM" id="MobiDB-lite"/>
    </source>
</evidence>
<reference evidence="2" key="1">
    <citation type="submission" date="2023-08" db="EMBL/GenBank/DDBJ databases">
        <title>Complete Genome Sequences of butyrate producing Anaerostipes hadrus strains BA1 and GIF7 isolated from the terminal ileum of a healthy lean male.</title>
        <authorList>
            <person name="Low A."/>
            <person name="Sheludchenko M."/>
            <person name="Cheng H.E."/>
            <person name="Koh X.Q."/>
            <person name="Lee J."/>
        </authorList>
    </citation>
    <scope>NUCLEOTIDE SEQUENCE</scope>
    <source>
        <strain evidence="2">BA1</strain>
    </source>
</reference>